<dbReference type="RefSeq" id="WP_202750547.1">
    <property type="nucleotide sequence ID" value="NZ_JAESWC010000018.1"/>
</dbReference>
<proteinExistence type="predicted"/>
<keyword evidence="1" id="KW-0472">Membrane</keyword>
<evidence type="ECO:0000313" key="3">
    <source>
        <dbReference type="Proteomes" id="UP000632377"/>
    </source>
</evidence>
<reference evidence="2 3" key="1">
    <citation type="submission" date="2021-01" db="EMBL/GenBank/DDBJ databases">
        <title>Genome public.</title>
        <authorList>
            <person name="Liu C."/>
            <person name="Sun Q."/>
        </authorList>
    </citation>
    <scope>NUCLEOTIDE SEQUENCE [LARGE SCALE GENOMIC DNA]</scope>
    <source>
        <strain evidence="2 3">YIM B02515</strain>
    </source>
</reference>
<organism evidence="2 3">
    <name type="scientific">Clostridium rhizosphaerae</name>
    <dbReference type="NCBI Taxonomy" id="2803861"/>
    <lineage>
        <taxon>Bacteria</taxon>
        <taxon>Bacillati</taxon>
        <taxon>Bacillota</taxon>
        <taxon>Clostridia</taxon>
        <taxon>Eubacteriales</taxon>
        <taxon>Clostridiaceae</taxon>
        <taxon>Clostridium</taxon>
    </lineage>
</organism>
<protein>
    <submittedName>
        <fullName evidence="2">DUF2975 domain-containing protein</fullName>
    </submittedName>
</protein>
<dbReference type="Proteomes" id="UP000632377">
    <property type="component" value="Unassembled WGS sequence"/>
</dbReference>
<gene>
    <name evidence="2" type="ORF">JK636_19005</name>
</gene>
<keyword evidence="1" id="KW-0812">Transmembrane</keyword>
<feature type="transmembrane region" description="Helical" evidence="1">
    <location>
        <begin position="88"/>
        <end position="113"/>
    </location>
</feature>
<dbReference type="EMBL" id="JAESWC010000018">
    <property type="protein sequence ID" value="MBL4937799.1"/>
    <property type="molecule type" value="Genomic_DNA"/>
</dbReference>
<keyword evidence="1" id="KW-1133">Transmembrane helix</keyword>
<evidence type="ECO:0000313" key="2">
    <source>
        <dbReference type="EMBL" id="MBL4937799.1"/>
    </source>
</evidence>
<feature type="transmembrane region" description="Helical" evidence="1">
    <location>
        <begin position="119"/>
        <end position="146"/>
    </location>
</feature>
<comment type="caution">
    <text evidence="2">The sequence shown here is derived from an EMBL/GenBank/DDBJ whole genome shotgun (WGS) entry which is preliminary data.</text>
</comment>
<accession>A0ABS1TEJ5</accession>
<evidence type="ECO:0000256" key="1">
    <source>
        <dbReference type="SAM" id="Phobius"/>
    </source>
</evidence>
<name>A0ABS1TEJ5_9CLOT</name>
<feature type="transmembrane region" description="Helical" evidence="1">
    <location>
        <begin position="44"/>
        <end position="67"/>
    </location>
</feature>
<keyword evidence="3" id="KW-1185">Reference proteome</keyword>
<sequence length="159" mass="17770">MNQLRLSKWLKIIVGGTAICGSVIYFYVIPFWGKDIINSNPEFALWYVPWLIFIWITSLPCYAVLICGWKIANEIGKDNSFCRKNANLLKFISILAASDSVIFFTGNIILLLLNMNHPGIILLGFFIVFGGIGVAVTAAALSHLIYKAAQIREENELTI</sequence>
<dbReference type="Pfam" id="PF11188">
    <property type="entry name" value="DUF2975"/>
    <property type="match status" value="1"/>
</dbReference>
<feature type="transmembrane region" description="Helical" evidence="1">
    <location>
        <begin position="12"/>
        <end position="32"/>
    </location>
</feature>
<dbReference type="InterPro" id="IPR021354">
    <property type="entry name" value="DUF2975"/>
</dbReference>